<dbReference type="GO" id="GO:0005524">
    <property type="term" value="F:ATP binding"/>
    <property type="evidence" value="ECO:0007669"/>
    <property type="project" value="InterPro"/>
</dbReference>
<dbReference type="EC" id="6.1.1.19" evidence="2"/>
<evidence type="ECO:0000313" key="8">
    <source>
        <dbReference type="WBParaSite" id="ASIM_0000109801-mRNA-1"/>
    </source>
</evidence>
<dbReference type="SMART" id="SM00836">
    <property type="entry name" value="DALR_1"/>
    <property type="match status" value="1"/>
</dbReference>
<dbReference type="PANTHER" id="PTHR11956:SF11">
    <property type="entry name" value="ARGININE--TRNA LIGASE, MITOCHONDRIAL-RELATED"/>
    <property type="match status" value="1"/>
</dbReference>
<feature type="domain" description="DALR anticodon binding" evidence="7">
    <location>
        <begin position="184"/>
        <end position="323"/>
    </location>
</feature>
<evidence type="ECO:0000256" key="4">
    <source>
        <dbReference type="ARBA" id="ARBA00049339"/>
    </source>
</evidence>
<dbReference type="Gene3D" id="1.10.730.10">
    <property type="entry name" value="Isoleucyl-tRNA Synthetase, Domain 1"/>
    <property type="match status" value="1"/>
</dbReference>
<dbReference type="AlphaFoldDB" id="A0A0M3J0Q7"/>
<dbReference type="GO" id="GO:0032543">
    <property type="term" value="P:mitochondrial translation"/>
    <property type="evidence" value="ECO:0007669"/>
    <property type="project" value="TreeGrafter"/>
</dbReference>
<sequence>LLHSRELASILWRDAEFSADKYVFVVDRAQSRHFEFLKCLLNICGKEELANKIEHVSFGRVKGLSTRLKTRKFCSDLSCVFMLQLAMICRSIESTSKDNPEPLLRKGRTEAVDEIIQHGCHDAAKFVRNSQTIKIDESEIDDVAMNLSLSTVIVNDLKRSRTSEYVFTFKNAFRMNSQGNALLLQTKHSRLRSLEERNDDLLRELDNLSKTDDSSGPCGISSGIDNFDLELDLNSSAEADRLVAHLWKLDDALLNSLQKADACHLTVYLLKLANLTGSASASLRVLGEADHTRALSRLLLLSASRSVLSQGMQLIGVEPLKKM</sequence>
<dbReference type="GO" id="GO:0005739">
    <property type="term" value="C:mitochondrion"/>
    <property type="evidence" value="ECO:0007669"/>
    <property type="project" value="TreeGrafter"/>
</dbReference>
<dbReference type="InterPro" id="IPR014729">
    <property type="entry name" value="Rossmann-like_a/b/a_fold"/>
</dbReference>
<protein>
    <recommendedName>
        <fullName evidence="3">Probable arginine--tRNA ligase, mitochondrial</fullName>
        <ecNumber evidence="2">6.1.1.19</ecNumber>
    </recommendedName>
</protein>
<comment type="catalytic activity">
    <reaction evidence="4">
        <text>tRNA(Arg) + L-arginine + ATP = L-arginyl-tRNA(Arg) + AMP + diphosphate</text>
        <dbReference type="Rhea" id="RHEA:20301"/>
        <dbReference type="Rhea" id="RHEA-COMP:9658"/>
        <dbReference type="Rhea" id="RHEA-COMP:9673"/>
        <dbReference type="ChEBI" id="CHEBI:30616"/>
        <dbReference type="ChEBI" id="CHEBI:32682"/>
        <dbReference type="ChEBI" id="CHEBI:33019"/>
        <dbReference type="ChEBI" id="CHEBI:78442"/>
        <dbReference type="ChEBI" id="CHEBI:78513"/>
        <dbReference type="ChEBI" id="CHEBI:456215"/>
        <dbReference type="EC" id="6.1.1.19"/>
    </reaction>
</comment>
<dbReference type="Gene3D" id="3.40.50.620">
    <property type="entry name" value="HUPs"/>
    <property type="match status" value="2"/>
</dbReference>
<accession>A0A0M3J0Q7</accession>
<dbReference type="GO" id="GO:0004814">
    <property type="term" value="F:arginine-tRNA ligase activity"/>
    <property type="evidence" value="ECO:0007669"/>
    <property type="project" value="UniProtKB-EC"/>
</dbReference>
<keyword evidence="6" id="KW-0175">Coiled coil</keyword>
<comment type="similarity">
    <text evidence="1">Belongs to the class-I aminoacyl-tRNA synthetase family.</text>
</comment>
<dbReference type="GO" id="GO:0006420">
    <property type="term" value="P:arginyl-tRNA aminoacylation"/>
    <property type="evidence" value="ECO:0007669"/>
    <property type="project" value="InterPro"/>
</dbReference>
<comment type="function">
    <text evidence="5">Catalyzes the attachment of arginine to tRNA(Arg) in a two-step reaction: arginine is first activated by ATP to form Arg-AMP and then transferred to the acceptor end of tRNA(Arg).</text>
</comment>
<evidence type="ECO:0000256" key="1">
    <source>
        <dbReference type="ARBA" id="ARBA00005594"/>
    </source>
</evidence>
<dbReference type="WBParaSite" id="ASIM_0000109801-mRNA-1">
    <property type="protein sequence ID" value="ASIM_0000109801-mRNA-1"/>
    <property type="gene ID" value="ASIM_0000109801"/>
</dbReference>
<dbReference type="PANTHER" id="PTHR11956">
    <property type="entry name" value="ARGINYL-TRNA SYNTHETASE"/>
    <property type="match status" value="1"/>
</dbReference>
<evidence type="ECO:0000256" key="5">
    <source>
        <dbReference type="ARBA" id="ARBA00049595"/>
    </source>
</evidence>
<proteinExistence type="inferred from homology"/>
<evidence type="ECO:0000259" key="7">
    <source>
        <dbReference type="SMART" id="SM00836"/>
    </source>
</evidence>
<dbReference type="InterPro" id="IPR008909">
    <property type="entry name" value="DALR_anticod-bd"/>
</dbReference>
<dbReference type="InterPro" id="IPR009080">
    <property type="entry name" value="tRNAsynth_Ia_anticodon-bd"/>
</dbReference>
<evidence type="ECO:0000256" key="3">
    <source>
        <dbReference type="ARBA" id="ARBA00039495"/>
    </source>
</evidence>
<evidence type="ECO:0000256" key="2">
    <source>
        <dbReference type="ARBA" id="ARBA00012837"/>
    </source>
</evidence>
<evidence type="ECO:0000256" key="6">
    <source>
        <dbReference type="SAM" id="Coils"/>
    </source>
</evidence>
<dbReference type="InterPro" id="IPR001278">
    <property type="entry name" value="Arg-tRNA-ligase"/>
</dbReference>
<dbReference type="SUPFAM" id="SSF47323">
    <property type="entry name" value="Anticodon-binding domain of a subclass of class I aminoacyl-tRNA synthetases"/>
    <property type="match status" value="1"/>
</dbReference>
<organism evidence="8">
    <name type="scientific">Anisakis simplex</name>
    <name type="common">Herring worm</name>
    <dbReference type="NCBI Taxonomy" id="6269"/>
    <lineage>
        <taxon>Eukaryota</taxon>
        <taxon>Metazoa</taxon>
        <taxon>Ecdysozoa</taxon>
        <taxon>Nematoda</taxon>
        <taxon>Chromadorea</taxon>
        <taxon>Rhabditida</taxon>
        <taxon>Spirurina</taxon>
        <taxon>Ascaridomorpha</taxon>
        <taxon>Ascaridoidea</taxon>
        <taxon>Anisakidae</taxon>
        <taxon>Anisakis</taxon>
        <taxon>Anisakis simplex complex</taxon>
    </lineage>
</organism>
<dbReference type="SUPFAM" id="SSF52374">
    <property type="entry name" value="Nucleotidylyl transferase"/>
    <property type="match status" value="1"/>
</dbReference>
<dbReference type="Pfam" id="PF05746">
    <property type="entry name" value="DALR_1"/>
    <property type="match status" value="1"/>
</dbReference>
<name>A0A0M3J0Q7_ANISI</name>
<feature type="coiled-coil region" evidence="6">
    <location>
        <begin position="184"/>
        <end position="211"/>
    </location>
</feature>
<reference evidence="8" key="1">
    <citation type="submission" date="2017-02" db="UniProtKB">
        <authorList>
            <consortium name="WormBaseParasite"/>
        </authorList>
    </citation>
    <scope>IDENTIFICATION</scope>
</reference>